<dbReference type="PANTHER" id="PTHR44154">
    <property type="entry name" value="QUINONE OXIDOREDUCTASE"/>
    <property type="match status" value="1"/>
</dbReference>
<dbReference type="InterPro" id="IPR036291">
    <property type="entry name" value="NAD(P)-bd_dom_sf"/>
</dbReference>
<dbReference type="Gene3D" id="3.90.180.10">
    <property type="entry name" value="Medium-chain alcohol dehydrogenases, catalytic domain"/>
    <property type="match status" value="1"/>
</dbReference>
<keyword evidence="3" id="KW-0012">Acyltransferase</keyword>
<gene>
    <name evidence="3" type="primary">ppsC_3</name>
    <name evidence="3" type="ORF">AVE30378_03971</name>
</gene>
<dbReference type="SUPFAM" id="SSF50129">
    <property type="entry name" value="GroES-like"/>
    <property type="match status" value="1"/>
</dbReference>
<dbReference type="EMBL" id="UFQC01000022">
    <property type="protein sequence ID" value="SSW70327.1"/>
    <property type="molecule type" value="Genomic_DNA"/>
</dbReference>
<evidence type="ECO:0000313" key="3">
    <source>
        <dbReference type="EMBL" id="SSW70327.1"/>
    </source>
</evidence>
<dbReference type="InterPro" id="IPR013154">
    <property type="entry name" value="ADH-like_N"/>
</dbReference>
<protein>
    <submittedName>
        <fullName evidence="3">Phthiocerol/phenolphthiocerol synthesis polyketide synthase type I PpsC</fullName>
        <ecNumber evidence="3">2.3.1.41</ecNumber>
    </submittedName>
</protein>
<evidence type="ECO:0000256" key="1">
    <source>
        <dbReference type="ARBA" id="ARBA00022857"/>
    </source>
</evidence>
<dbReference type="EC" id="2.3.1.41" evidence="3"/>
<dbReference type="SMART" id="SM00829">
    <property type="entry name" value="PKS_ER"/>
    <property type="match status" value="1"/>
</dbReference>
<proteinExistence type="predicted"/>
<dbReference type="Pfam" id="PF00107">
    <property type="entry name" value="ADH_zinc_N"/>
    <property type="match status" value="1"/>
</dbReference>
<evidence type="ECO:0000259" key="2">
    <source>
        <dbReference type="SMART" id="SM00829"/>
    </source>
</evidence>
<keyword evidence="1" id="KW-0521">NADP</keyword>
<feature type="domain" description="Enoyl reductase (ER)" evidence="2">
    <location>
        <begin position="11"/>
        <end position="325"/>
    </location>
</feature>
<dbReference type="GO" id="GO:0016491">
    <property type="term" value="F:oxidoreductase activity"/>
    <property type="evidence" value="ECO:0007669"/>
    <property type="project" value="InterPro"/>
</dbReference>
<dbReference type="Gene3D" id="3.40.50.720">
    <property type="entry name" value="NAD(P)-binding Rossmann-like Domain"/>
    <property type="match status" value="1"/>
</dbReference>
<keyword evidence="3" id="KW-0808">Transferase</keyword>
<name>A0A446CR58_9BURK</name>
<dbReference type="GO" id="GO:0004315">
    <property type="term" value="F:3-oxoacyl-[acyl-carrier-protein] synthase activity"/>
    <property type="evidence" value="ECO:0007669"/>
    <property type="project" value="UniProtKB-EC"/>
</dbReference>
<dbReference type="AlphaFoldDB" id="A0A446CR58"/>
<reference evidence="3 4" key="1">
    <citation type="submission" date="2018-07" db="EMBL/GenBank/DDBJ databases">
        <authorList>
            <person name="Peeters C."/>
        </authorList>
    </citation>
    <scope>NUCLEOTIDE SEQUENCE [LARGE SCALE GENOMIC DNA]</scope>
    <source>
        <strain evidence="3 4">LMG 30378</strain>
    </source>
</reference>
<dbReference type="SUPFAM" id="SSF51735">
    <property type="entry name" value="NAD(P)-binding Rossmann-fold domains"/>
    <property type="match status" value="1"/>
</dbReference>
<dbReference type="Proteomes" id="UP000289465">
    <property type="component" value="Unassembled WGS sequence"/>
</dbReference>
<evidence type="ECO:0000313" key="4">
    <source>
        <dbReference type="Proteomes" id="UP000289465"/>
    </source>
</evidence>
<sequence length="328" mass="34537">MASMMRAIVLGADGPVLAEAPVPRPGPAEVRVRVHACALNRADLYMAEGRRHGEAGGPGTVLGLEWAGVVDAVGSEVPGHVRAGQRVMGSGRGAFADYAVADWGRVLPMPDGIETAQAAALPIALQTMHDALATHGGLRAGMSLLIHGASTAVGLMGLQIARCLNAGWVGGSSTSAAKRQRLLELGMDLAVDPSAAGWSRQVLAATAGKGADVVVDMLSGPMINETLAATAIEGHIVNVGRLAGRTGSFDFDLHALRRVRYSGVTFRTRTPEEVRWITARMLHDLREPLNEGKLRLPVDRGFALEQCAQALAYMRANGHFGKIILRVV</sequence>
<dbReference type="Pfam" id="PF08240">
    <property type="entry name" value="ADH_N"/>
    <property type="match status" value="1"/>
</dbReference>
<dbReference type="InterPro" id="IPR020843">
    <property type="entry name" value="ER"/>
</dbReference>
<dbReference type="InterPro" id="IPR013149">
    <property type="entry name" value="ADH-like_C"/>
</dbReference>
<dbReference type="InterPro" id="IPR011032">
    <property type="entry name" value="GroES-like_sf"/>
</dbReference>
<dbReference type="InterPro" id="IPR051603">
    <property type="entry name" value="Zinc-ADH_QOR/CCCR"/>
</dbReference>
<dbReference type="PANTHER" id="PTHR44154:SF1">
    <property type="entry name" value="QUINONE OXIDOREDUCTASE"/>
    <property type="match status" value="1"/>
</dbReference>
<dbReference type="RefSeq" id="WP_208742414.1">
    <property type="nucleotide sequence ID" value="NZ_UFQC01000022.1"/>
</dbReference>
<organism evidence="3 4">
    <name type="scientific">Achromobacter veterisilvae</name>
    <dbReference type="NCBI Taxonomy" id="2069367"/>
    <lineage>
        <taxon>Bacteria</taxon>
        <taxon>Pseudomonadati</taxon>
        <taxon>Pseudomonadota</taxon>
        <taxon>Betaproteobacteria</taxon>
        <taxon>Burkholderiales</taxon>
        <taxon>Alcaligenaceae</taxon>
        <taxon>Achromobacter</taxon>
    </lineage>
</organism>
<accession>A0A446CR58</accession>